<keyword evidence="2" id="KW-1185">Reference proteome</keyword>
<dbReference type="AlphaFoldDB" id="A0A9P5H9H7"/>
<sequence length="231" mass="26421">MCLTLVIHQTDNEPEFRHSAIIDPNSGHKVFNPYENTFEDRRLGDAVEEEGCSLHDLCTKIEWQICNAKHDESACFGWQNFHMVLSNHNEHPILSRLGEPLGPSDERKVSSDIHIPYIKLREEYWLAGSLVGFWARQLIESNNKLEVQGTLLHDDGYLLECCKSARKELQLYIDKLEELASRWRIHSQLGKMEPCPSDGLACNPFAEFFQMSPESGTSPYQLLKDTDSEAA</sequence>
<protein>
    <submittedName>
        <fullName evidence="1">Uncharacterized protein</fullName>
    </submittedName>
</protein>
<dbReference type="Proteomes" id="UP000722485">
    <property type="component" value="Unassembled WGS sequence"/>
</dbReference>
<evidence type="ECO:0000313" key="2">
    <source>
        <dbReference type="Proteomes" id="UP000722485"/>
    </source>
</evidence>
<dbReference type="EMBL" id="JAANBB010000055">
    <property type="protein sequence ID" value="KAF7552786.1"/>
    <property type="molecule type" value="Genomic_DNA"/>
</dbReference>
<comment type="caution">
    <text evidence="1">The sequence shown here is derived from an EMBL/GenBank/DDBJ whole genome shotgun (WGS) entry which is preliminary data.</text>
</comment>
<evidence type="ECO:0000313" key="1">
    <source>
        <dbReference type="EMBL" id="KAF7552786.1"/>
    </source>
</evidence>
<reference evidence="1" key="1">
    <citation type="submission" date="2020-03" db="EMBL/GenBank/DDBJ databases">
        <title>Draft Genome Sequence of Cylindrodendrum hubeiense.</title>
        <authorList>
            <person name="Buettner E."/>
            <person name="Kellner H."/>
        </authorList>
    </citation>
    <scope>NUCLEOTIDE SEQUENCE</scope>
    <source>
        <strain evidence="1">IHI 201604</strain>
    </source>
</reference>
<accession>A0A9P5H9H7</accession>
<name>A0A9P5H9H7_9HYPO</name>
<gene>
    <name evidence="1" type="ORF">G7Z17_g4082</name>
</gene>
<proteinExistence type="predicted"/>
<dbReference type="OrthoDB" id="5038880at2759"/>
<organism evidence="1 2">
    <name type="scientific">Cylindrodendrum hubeiense</name>
    <dbReference type="NCBI Taxonomy" id="595255"/>
    <lineage>
        <taxon>Eukaryota</taxon>
        <taxon>Fungi</taxon>
        <taxon>Dikarya</taxon>
        <taxon>Ascomycota</taxon>
        <taxon>Pezizomycotina</taxon>
        <taxon>Sordariomycetes</taxon>
        <taxon>Hypocreomycetidae</taxon>
        <taxon>Hypocreales</taxon>
        <taxon>Nectriaceae</taxon>
        <taxon>Cylindrodendrum</taxon>
    </lineage>
</organism>